<gene>
    <name evidence="2" type="ORF">I5Q82_09735</name>
</gene>
<feature type="transmembrane region" description="Helical" evidence="1">
    <location>
        <begin position="24"/>
        <end position="43"/>
    </location>
</feature>
<accession>A0AA92QYB1</accession>
<protein>
    <submittedName>
        <fullName evidence="2">Uncharacterized protein</fullName>
    </submittedName>
</protein>
<evidence type="ECO:0000313" key="2">
    <source>
        <dbReference type="EMBL" id="QQR31893.1"/>
    </source>
</evidence>
<reference evidence="2 3" key="1">
    <citation type="submission" date="2020-11" db="EMBL/GenBank/DDBJ databases">
        <title>Closed and high quality bacterial genomes of the OMM12 community.</title>
        <authorList>
            <person name="Marbouty M."/>
            <person name="Lamy-Besnier Q."/>
            <person name="Debarbieux L."/>
            <person name="Koszul R."/>
        </authorList>
    </citation>
    <scope>NUCLEOTIDE SEQUENCE [LARGE SCALE GENOMIC DNA]</scope>
    <source>
        <strain evidence="2 3">KB18</strain>
    </source>
</reference>
<evidence type="ECO:0000256" key="1">
    <source>
        <dbReference type="SAM" id="Phobius"/>
    </source>
</evidence>
<keyword evidence="1" id="KW-1133">Transmembrane helix</keyword>
<dbReference type="Proteomes" id="UP000596035">
    <property type="component" value="Chromosome"/>
</dbReference>
<keyword evidence="1" id="KW-0472">Membrane</keyword>
<dbReference type="RefSeq" id="WP_157767234.1">
    <property type="nucleotide sequence ID" value="NZ_CP021422.1"/>
</dbReference>
<organism evidence="2 3">
    <name type="scientific">Acutalibacter muris</name>
    <dbReference type="NCBI Taxonomy" id="1796620"/>
    <lineage>
        <taxon>Bacteria</taxon>
        <taxon>Bacillati</taxon>
        <taxon>Bacillota</taxon>
        <taxon>Clostridia</taxon>
        <taxon>Eubacteriales</taxon>
        <taxon>Acutalibacteraceae</taxon>
        <taxon>Acutalibacter</taxon>
    </lineage>
</organism>
<sequence>MVFALWRYATRFYLYILAHFKHRGILTGSIAGMLLSAALAVLLTPLDRYVSLIYTPTWAGARLL</sequence>
<dbReference type="AlphaFoldDB" id="A0AA92QYB1"/>
<keyword evidence="1" id="KW-0812">Transmembrane</keyword>
<dbReference type="EMBL" id="CP065321">
    <property type="protein sequence ID" value="QQR31893.1"/>
    <property type="molecule type" value="Genomic_DNA"/>
</dbReference>
<name>A0AA92QYB1_9FIRM</name>
<proteinExistence type="predicted"/>
<evidence type="ECO:0000313" key="3">
    <source>
        <dbReference type="Proteomes" id="UP000596035"/>
    </source>
</evidence>